<dbReference type="GeneID" id="53686639"/>
<name>A0A7K4AVH9_9EURY</name>
<dbReference type="EMBL" id="JAAYQL010000043">
    <property type="protein sequence ID" value="NLK32708.1"/>
    <property type="molecule type" value="Genomic_DNA"/>
</dbReference>
<protein>
    <submittedName>
        <fullName evidence="1">Uncharacterized protein</fullName>
    </submittedName>
</protein>
<dbReference type="AlphaFoldDB" id="A0A7K4AVH9"/>
<evidence type="ECO:0000313" key="1">
    <source>
        <dbReference type="EMBL" id="NLK32708.1"/>
    </source>
</evidence>
<reference evidence="1 2" key="1">
    <citation type="journal article" date="2020" name="Biotechnol. Biofuels">
        <title>New insights from the biogas microbiome by comprehensive genome-resolved metagenomics of nearly 1600 species originating from multiple anaerobic digesters.</title>
        <authorList>
            <person name="Campanaro S."/>
            <person name="Treu L."/>
            <person name="Rodriguez-R L.M."/>
            <person name="Kovalovszki A."/>
            <person name="Ziels R.M."/>
            <person name="Maus I."/>
            <person name="Zhu X."/>
            <person name="Kougias P.G."/>
            <person name="Basile A."/>
            <person name="Luo G."/>
            <person name="Schluter A."/>
            <person name="Konstantinidis K.T."/>
            <person name="Angelidaki I."/>
        </authorList>
    </citation>
    <scope>NUCLEOTIDE SEQUENCE [LARGE SCALE GENOMIC DNA]</scope>
    <source>
        <strain evidence="1">AS22ysBPME_46</strain>
    </source>
</reference>
<organism evidence="1 2">
    <name type="scientific">Methanosarcina flavescens</name>
    <dbReference type="NCBI Taxonomy" id="1715806"/>
    <lineage>
        <taxon>Archaea</taxon>
        <taxon>Methanobacteriati</taxon>
        <taxon>Methanobacteriota</taxon>
        <taxon>Stenosarchaea group</taxon>
        <taxon>Methanomicrobia</taxon>
        <taxon>Methanosarcinales</taxon>
        <taxon>Methanosarcinaceae</taxon>
        <taxon>Methanosarcina</taxon>
    </lineage>
</organism>
<proteinExistence type="predicted"/>
<dbReference type="Proteomes" id="UP000585579">
    <property type="component" value="Unassembled WGS sequence"/>
</dbReference>
<dbReference type="Gene3D" id="2.20.28.100">
    <property type="entry name" value="Desulphoferrodoxin, N-terminal domain"/>
    <property type="match status" value="1"/>
</dbReference>
<dbReference type="RefSeq" id="WP_167829481.1">
    <property type="nucleotide sequence ID" value="NZ_CP032683.1"/>
</dbReference>
<evidence type="ECO:0000313" key="2">
    <source>
        <dbReference type="Proteomes" id="UP000585579"/>
    </source>
</evidence>
<accession>A0A7K4AVH9</accession>
<sequence>MIGINCNDLKTGQTLVCERCGIELKVISECTDHSCATGCAGDMDCCGEPMKLKE</sequence>
<dbReference type="OrthoDB" id="130889at2157"/>
<gene>
    <name evidence="1" type="ORF">GX302_07710</name>
</gene>
<comment type="caution">
    <text evidence="1">The sequence shown here is derived from an EMBL/GenBank/DDBJ whole genome shotgun (WGS) entry which is preliminary data.</text>
</comment>
<dbReference type="InterPro" id="IPR038094">
    <property type="entry name" value="Desulfoferrodoxin_N_sf"/>
</dbReference>